<evidence type="ECO:0000313" key="1">
    <source>
        <dbReference type="EMBL" id="MCS3679282.1"/>
    </source>
</evidence>
<dbReference type="Proteomes" id="UP001155027">
    <property type="component" value="Unassembled WGS sequence"/>
</dbReference>
<reference evidence="1" key="1">
    <citation type="submission" date="2022-08" db="EMBL/GenBank/DDBJ databases">
        <title>Genomic Encyclopedia of Type Strains, Phase V (KMG-V): Genome sequencing to study the core and pangenomes of soil and plant-associated prokaryotes.</title>
        <authorList>
            <person name="Whitman W."/>
        </authorList>
    </citation>
    <scope>NUCLEOTIDE SEQUENCE</scope>
    <source>
        <strain evidence="1">0</strain>
    </source>
</reference>
<sequence>MFTYFFLKGLKGEANLNGDQAVTVKEMKQYLTSESSGVPYWSKRVH</sequence>
<dbReference type="AlphaFoldDB" id="A0A9X2PYI8"/>
<evidence type="ECO:0000313" key="2">
    <source>
        <dbReference type="Proteomes" id="UP001155027"/>
    </source>
</evidence>
<accession>A0A9X2PYI8</accession>
<organism evidence="1 2">
    <name type="scientific">Salinibacter ruber</name>
    <dbReference type="NCBI Taxonomy" id="146919"/>
    <lineage>
        <taxon>Bacteria</taxon>
        <taxon>Pseudomonadati</taxon>
        <taxon>Rhodothermota</taxon>
        <taxon>Rhodothermia</taxon>
        <taxon>Rhodothermales</taxon>
        <taxon>Salinibacteraceae</taxon>
        <taxon>Salinibacter</taxon>
    </lineage>
</organism>
<comment type="caution">
    <text evidence="1">The sequence shown here is derived from an EMBL/GenBank/DDBJ whole genome shotgun (WGS) entry which is preliminary data.</text>
</comment>
<proteinExistence type="predicted"/>
<dbReference type="EMBL" id="JANUAU010000016">
    <property type="protein sequence ID" value="MCS3679282.1"/>
    <property type="molecule type" value="Genomic_DNA"/>
</dbReference>
<gene>
    <name evidence="1" type="ORF">GGP71_003232</name>
</gene>
<name>A0A9X2PYI8_9BACT</name>
<protein>
    <submittedName>
        <fullName evidence="1">Uncharacterized protein</fullName>
    </submittedName>
</protein>